<dbReference type="Proteomes" id="UP000001037">
    <property type="component" value="Chromosome"/>
</dbReference>
<feature type="compositionally biased region" description="Low complexity" evidence="1">
    <location>
        <begin position="264"/>
        <end position="279"/>
    </location>
</feature>
<dbReference type="KEGG" id="pfm:Pyrfu_0544"/>
<evidence type="ECO:0000259" key="2">
    <source>
        <dbReference type="Pfam" id="PF13203"/>
    </source>
</evidence>
<evidence type="ECO:0000313" key="3">
    <source>
        <dbReference type="EMBL" id="AEM38415.1"/>
    </source>
</evidence>
<keyword evidence="4" id="KW-1185">Reference proteome</keyword>
<gene>
    <name evidence="3" type="ordered locus">Pyrfu_0544</name>
</gene>
<reference evidence="3 4" key="1">
    <citation type="journal article" date="2011" name="Stand. Genomic Sci.">
        <title>Complete genome sequence of the hyperthermophilic chemolithoautotroph Pyrolobus fumarii type strain (1A).</title>
        <authorList>
            <person name="Anderson I."/>
            <person name="Goker M."/>
            <person name="Nolan M."/>
            <person name="Lucas S."/>
            <person name="Hammon N."/>
            <person name="Deshpande S."/>
            <person name="Cheng J.F."/>
            <person name="Tapia R."/>
            <person name="Han C."/>
            <person name="Goodwin L."/>
            <person name="Pitluck S."/>
            <person name="Huntemann M."/>
            <person name="Liolios K."/>
            <person name="Ivanova N."/>
            <person name="Pagani I."/>
            <person name="Mavromatis K."/>
            <person name="Ovchinikova G."/>
            <person name="Pati A."/>
            <person name="Chen A."/>
            <person name="Palaniappan K."/>
            <person name="Land M."/>
            <person name="Hauser L."/>
            <person name="Brambilla E.M."/>
            <person name="Huber H."/>
            <person name="Yasawong M."/>
            <person name="Rohde M."/>
            <person name="Spring S."/>
            <person name="Abt B."/>
            <person name="Sikorski J."/>
            <person name="Wirth R."/>
            <person name="Detter J.C."/>
            <person name="Woyke T."/>
            <person name="Bristow J."/>
            <person name="Eisen J.A."/>
            <person name="Markowitz V."/>
            <person name="Hugenholtz P."/>
            <person name="Kyrpides N.C."/>
            <person name="Klenk H.P."/>
            <person name="Lapidus A."/>
        </authorList>
    </citation>
    <scope>NUCLEOTIDE SEQUENCE [LARGE SCALE GENOMIC DNA]</scope>
    <source>
        <strain evidence="4">DSM 11204 / 1A</strain>
    </source>
</reference>
<accession>G0EGP1</accession>
<sequence>MRVRVSFKPRPALRPGDALDKAAVMLVLCRLLGVAGRVASASTRLGVSRLLREVEVFIAPVFEEGAPAFTDGRRVYIDARFMLFSGLAEILDIVVLHELVHVGLAHPERSGRLVASGVSPGAVLLAADYIVFRRLVEALGAHTAGLLRRWLHVDDKLLDWLLSTIGEGIEEYRDAPLEVVAEAVDRALRHLQAMRPRLVHAVAGDQLNDLERFIGSLDGLATERRVENDDREHRMLISLLARMLRRVLRRVSGVERSRLNSYQRTPSRPSRRLGSPPTTLYAPGGASAPRLYALIDTSLSIPSWVIAEAARVVAGAARRLGYRRVYTILWSDRPYFAGSVPSRRLVEEVASRAEGGGTLLAPALRLVSRLGPQRSAIVILSDFGIADDLTVVKKLLGSLRASGARIILVLMPGFEVRDVFRELGRYADAAIDIVEELHELRARRGPGATPTR</sequence>
<organism evidence="3 4">
    <name type="scientific">Pyrolobus fumarii (strain DSM 11204 / 1A)</name>
    <dbReference type="NCBI Taxonomy" id="694429"/>
    <lineage>
        <taxon>Archaea</taxon>
        <taxon>Thermoproteota</taxon>
        <taxon>Thermoprotei</taxon>
        <taxon>Desulfurococcales</taxon>
        <taxon>Pyrodictiaceae</taxon>
        <taxon>Pyrolobus</taxon>
    </lineage>
</organism>
<dbReference type="HOGENOM" id="CLU_604980_0_0_2"/>
<evidence type="ECO:0000313" key="4">
    <source>
        <dbReference type="Proteomes" id="UP000001037"/>
    </source>
</evidence>
<dbReference type="InParanoid" id="G0EGP1"/>
<dbReference type="InterPro" id="IPR025154">
    <property type="entry name" value="Put_metallopeptidase_dom"/>
</dbReference>
<dbReference type="eggNOG" id="arCOG06980">
    <property type="taxonomic scope" value="Archaea"/>
</dbReference>
<dbReference type="STRING" id="694429.Pyrfu_0544"/>
<evidence type="ECO:0000256" key="1">
    <source>
        <dbReference type="SAM" id="MobiDB-lite"/>
    </source>
</evidence>
<dbReference type="SUPFAM" id="SSF53300">
    <property type="entry name" value="vWA-like"/>
    <property type="match status" value="1"/>
</dbReference>
<dbReference type="InterPro" id="IPR036465">
    <property type="entry name" value="vWFA_dom_sf"/>
</dbReference>
<feature type="region of interest" description="Disordered" evidence="1">
    <location>
        <begin position="259"/>
        <end position="280"/>
    </location>
</feature>
<dbReference type="AlphaFoldDB" id="G0EGP1"/>
<feature type="domain" description="Putative metallopeptidase" evidence="2">
    <location>
        <begin position="66"/>
        <end position="138"/>
    </location>
</feature>
<proteinExistence type="predicted"/>
<protein>
    <submittedName>
        <fullName evidence="3">VWA containing CoxE family protein</fullName>
    </submittedName>
</protein>
<dbReference type="EMBL" id="CP002838">
    <property type="protein sequence ID" value="AEM38415.1"/>
    <property type="molecule type" value="Genomic_DNA"/>
</dbReference>
<dbReference type="Pfam" id="PF13203">
    <property type="entry name" value="DUF2201_N"/>
    <property type="match status" value="1"/>
</dbReference>
<dbReference type="PANTHER" id="PTHR38730:SF1">
    <property type="entry name" value="SLL7028 PROTEIN"/>
    <property type="match status" value="1"/>
</dbReference>
<dbReference type="PANTHER" id="PTHR38730">
    <property type="entry name" value="SLL7028 PROTEIN"/>
    <property type="match status" value="1"/>
</dbReference>
<name>G0EGP1_PYRF1</name>